<keyword evidence="3" id="KW-1185">Reference proteome</keyword>
<feature type="region of interest" description="Disordered" evidence="1">
    <location>
        <begin position="171"/>
        <end position="211"/>
    </location>
</feature>
<evidence type="ECO:0000256" key="1">
    <source>
        <dbReference type="SAM" id="MobiDB-lite"/>
    </source>
</evidence>
<dbReference type="EMBL" id="BLLF01000530">
    <property type="protein sequence ID" value="GFH12689.1"/>
    <property type="molecule type" value="Genomic_DNA"/>
</dbReference>
<dbReference type="AlphaFoldDB" id="A0A699Z155"/>
<evidence type="ECO:0000313" key="3">
    <source>
        <dbReference type="Proteomes" id="UP000485058"/>
    </source>
</evidence>
<protein>
    <submittedName>
        <fullName evidence="2">Uncharacterized protein</fullName>
    </submittedName>
</protein>
<evidence type="ECO:0000313" key="2">
    <source>
        <dbReference type="EMBL" id="GFH12689.1"/>
    </source>
</evidence>
<comment type="caution">
    <text evidence="2">The sequence shown here is derived from an EMBL/GenBank/DDBJ whole genome shotgun (WGS) entry which is preliminary data.</text>
</comment>
<sequence>MPAYLCACLACKLAIRPRREDQAQILGVGNVTTVDAVDRVCDRPHGGYRRKHFAAPRSAGRSRHEGGPGQYLVLVLPRSAGAKAAEGGEVVVGGHRHAWVWTMPGARAGADGVGESDLQQLLEGRVAVAMGRTFAALSDPHTAQALAAQLPTSASGQTLLAFALLNSEGALPLAPPPQPPGPAPRSPGPPVGDAAEGSPEPPAQGPNPDLTMPPLLHWRFADFKHRYLAPLQQALAPLMQLAGTMRSRGVVSASQADREVLSPARVTPRWHAGLRAWVVRSKRWAQYADPDWGVGAGLGARAAPCPCACACPAHGAACTQSCPAAYSAAAAGRQPLPHQQLHHALLGCGPRHAGLSRCHTHGLTGQPQWLGA</sequence>
<name>A0A699Z155_HAELA</name>
<accession>A0A699Z155</accession>
<reference evidence="2 3" key="1">
    <citation type="submission" date="2020-02" db="EMBL/GenBank/DDBJ databases">
        <title>Draft genome sequence of Haematococcus lacustris strain NIES-144.</title>
        <authorList>
            <person name="Morimoto D."/>
            <person name="Nakagawa S."/>
            <person name="Yoshida T."/>
            <person name="Sawayama S."/>
        </authorList>
    </citation>
    <scope>NUCLEOTIDE SEQUENCE [LARGE SCALE GENOMIC DNA]</scope>
    <source>
        <strain evidence="2 3">NIES-144</strain>
    </source>
</reference>
<proteinExistence type="predicted"/>
<organism evidence="2 3">
    <name type="scientific">Haematococcus lacustris</name>
    <name type="common">Green alga</name>
    <name type="synonym">Haematococcus pluvialis</name>
    <dbReference type="NCBI Taxonomy" id="44745"/>
    <lineage>
        <taxon>Eukaryota</taxon>
        <taxon>Viridiplantae</taxon>
        <taxon>Chlorophyta</taxon>
        <taxon>core chlorophytes</taxon>
        <taxon>Chlorophyceae</taxon>
        <taxon>CS clade</taxon>
        <taxon>Chlamydomonadales</taxon>
        <taxon>Haematococcaceae</taxon>
        <taxon>Haematococcus</taxon>
    </lineage>
</organism>
<dbReference type="Proteomes" id="UP000485058">
    <property type="component" value="Unassembled WGS sequence"/>
</dbReference>
<feature type="compositionally biased region" description="Pro residues" evidence="1">
    <location>
        <begin position="173"/>
        <end position="190"/>
    </location>
</feature>
<gene>
    <name evidence="2" type="ORF">HaLaN_08421</name>
</gene>